<evidence type="ECO:0000313" key="2">
    <source>
        <dbReference type="EMBL" id="KPC60252.1"/>
    </source>
</evidence>
<name>A0A0N0GWP2_9ACTN</name>
<feature type="compositionally biased region" description="Polar residues" evidence="1">
    <location>
        <begin position="44"/>
        <end position="56"/>
    </location>
</feature>
<feature type="region of interest" description="Disordered" evidence="1">
    <location>
        <begin position="1"/>
        <end position="88"/>
    </location>
</feature>
<evidence type="ECO:0000313" key="3">
    <source>
        <dbReference type="Proteomes" id="UP000037982"/>
    </source>
</evidence>
<dbReference type="PATRIC" id="fig|66876.3.peg.6613"/>
<sequence length="164" mass="17963">MPHDRAPDSAPEPRGLSTEDLAQPADRPPDKAPPPTTEAPTLPGESTSVKAESSPSGAEGADADMDTDTAAAEEETPQLLPGEDTDEFRSRWQEIQNRFVDDPQGAVHDADSLVAEVMQTLATTFADHKKGLEEQWNRGEQVDTEGLRLALRHYRSFFNRLLAE</sequence>
<dbReference type="RefSeq" id="WP_053926696.1">
    <property type="nucleotide sequence ID" value="NZ_LGKG01000163.1"/>
</dbReference>
<organism evidence="2 3">
    <name type="scientific">Streptomyces chattanoogensis</name>
    <dbReference type="NCBI Taxonomy" id="66876"/>
    <lineage>
        <taxon>Bacteria</taxon>
        <taxon>Bacillati</taxon>
        <taxon>Actinomycetota</taxon>
        <taxon>Actinomycetes</taxon>
        <taxon>Kitasatosporales</taxon>
        <taxon>Streptomycetaceae</taxon>
        <taxon>Streptomyces</taxon>
    </lineage>
</organism>
<evidence type="ECO:0000256" key="1">
    <source>
        <dbReference type="SAM" id="MobiDB-lite"/>
    </source>
</evidence>
<reference evidence="3" key="1">
    <citation type="submission" date="2015-07" db="EMBL/GenBank/DDBJ databases">
        <authorList>
            <person name="Ju K.-S."/>
            <person name="Doroghazi J.R."/>
            <person name="Metcalf W.W."/>
        </authorList>
    </citation>
    <scope>NUCLEOTIDE SEQUENCE [LARGE SCALE GENOMIC DNA]</scope>
    <source>
        <strain evidence="3">NRRL ISP-5002</strain>
    </source>
</reference>
<accession>A0A0N0GWP2</accession>
<dbReference type="EMBL" id="LGKG01000163">
    <property type="protein sequence ID" value="KPC60252.1"/>
    <property type="molecule type" value="Genomic_DNA"/>
</dbReference>
<dbReference type="Proteomes" id="UP000037982">
    <property type="component" value="Unassembled WGS sequence"/>
</dbReference>
<keyword evidence="3" id="KW-1185">Reference proteome</keyword>
<gene>
    <name evidence="2" type="ORF">ADL29_30090</name>
</gene>
<dbReference type="AlphaFoldDB" id="A0A0N0GWP2"/>
<comment type="caution">
    <text evidence="2">The sequence shown here is derived from an EMBL/GenBank/DDBJ whole genome shotgun (WGS) entry which is preliminary data.</text>
</comment>
<protein>
    <submittedName>
        <fullName evidence="2">Uncharacterized protein</fullName>
    </submittedName>
</protein>
<feature type="compositionally biased region" description="Acidic residues" evidence="1">
    <location>
        <begin position="61"/>
        <end position="76"/>
    </location>
</feature>
<proteinExistence type="predicted"/>